<feature type="compositionally biased region" description="Basic and acidic residues" evidence="2">
    <location>
        <begin position="438"/>
        <end position="457"/>
    </location>
</feature>
<feature type="compositionally biased region" description="Polar residues" evidence="2">
    <location>
        <begin position="236"/>
        <end position="249"/>
    </location>
</feature>
<feature type="region of interest" description="Disordered" evidence="2">
    <location>
        <begin position="380"/>
        <end position="412"/>
    </location>
</feature>
<dbReference type="OrthoDB" id="10299622at2759"/>
<keyword evidence="7" id="KW-1185">Reference proteome</keyword>
<keyword evidence="1" id="KW-0175">Coiled coil</keyword>
<dbReference type="EMBL" id="JASUXU010000058">
    <property type="protein sequence ID" value="KAK0313962.1"/>
    <property type="molecule type" value="Genomic_DNA"/>
</dbReference>
<reference evidence="3" key="2">
    <citation type="submission" date="2021-12" db="EMBL/GenBank/DDBJ databases">
        <title>Black yeast isolated from Biological Soil Crust.</title>
        <authorList>
            <person name="Kurbessoian T."/>
        </authorList>
    </citation>
    <scope>NUCLEOTIDE SEQUENCE</scope>
    <source>
        <strain evidence="3">CCFEE 5208</strain>
    </source>
</reference>
<comment type="caution">
    <text evidence="5">The sequence shown here is derived from an EMBL/GenBank/DDBJ whole genome shotgun (WGS) entry which is preliminary data.</text>
</comment>
<feature type="coiled-coil region" evidence="1">
    <location>
        <begin position="69"/>
        <end position="124"/>
    </location>
</feature>
<evidence type="ECO:0000313" key="4">
    <source>
        <dbReference type="EMBL" id="KAK0982900.1"/>
    </source>
</evidence>
<feature type="compositionally biased region" description="Low complexity" evidence="2">
    <location>
        <begin position="312"/>
        <end position="324"/>
    </location>
</feature>
<dbReference type="Proteomes" id="UP000310066">
    <property type="component" value="Unassembled WGS sequence"/>
</dbReference>
<accession>A0A4U0UJ58</accession>
<feature type="region of interest" description="Disordered" evidence="2">
    <location>
        <begin position="307"/>
        <end position="344"/>
    </location>
</feature>
<organism evidence="5 6">
    <name type="scientific">Friedmanniomyces endolithicus</name>
    <dbReference type="NCBI Taxonomy" id="329885"/>
    <lineage>
        <taxon>Eukaryota</taxon>
        <taxon>Fungi</taxon>
        <taxon>Dikarya</taxon>
        <taxon>Ascomycota</taxon>
        <taxon>Pezizomycotina</taxon>
        <taxon>Dothideomycetes</taxon>
        <taxon>Dothideomycetidae</taxon>
        <taxon>Mycosphaerellales</taxon>
        <taxon>Teratosphaeriaceae</taxon>
        <taxon>Friedmanniomyces</taxon>
    </lineage>
</organism>
<feature type="region of interest" description="Disordered" evidence="2">
    <location>
        <begin position="433"/>
        <end position="457"/>
    </location>
</feature>
<evidence type="ECO:0000313" key="7">
    <source>
        <dbReference type="Proteomes" id="UP001175353"/>
    </source>
</evidence>
<dbReference type="EMBL" id="NAJP01000077">
    <property type="protein sequence ID" value="TKA34695.1"/>
    <property type="molecule type" value="Genomic_DNA"/>
</dbReference>
<evidence type="ECO:0000313" key="6">
    <source>
        <dbReference type="Proteomes" id="UP000310066"/>
    </source>
</evidence>
<reference evidence="5 6" key="1">
    <citation type="submission" date="2017-03" db="EMBL/GenBank/DDBJ databases">
        <title>Genomes of endolithic fungi from Antarctica.</title>
        <authorList>
            <person name="Coleine C."/>
            <person name="Masonjones S."/>
            <person name="Stajich J.E."/>
        </authorList>
    </citation>
    <scope>NUCLEOTIDE SEQUENCE [LARGE SCALE GENOMIC DNA]</scope>
    <source>
        <strain evidence="5 6">CCFEE 5311</strain>
    </source>
</reference>
<evidence type="ECO:0000313" key="3">
    <source>
        <dbReference type="EMBL" id="KAK0313962.1"/>
    </source>
</evidence>
<feature type="region of interest" description="Disordered" evidence="2">
    <location>
        <begin position="236"/>
        <end position="270"/>
    </location>
</feature>
<name>A0A4U0UJ58_9PEZI</name>
<protein>
    <submittedName>
        <fullName evidence="5">Uncharacterized protein</fullName>
    </submittedName>
</protein>
<dbReference type="AlphaFoldDB" id="A0A4U0UJ58"/>
<feature type="region of interest" description="Disordered" evidence="2">
    <location>
        <begin position="182"/>
        <end position="208"/>
    </location>
</feature>
<sequence>MAAANGADPFAGVYAMIDRKVEEQIKAVRESLHQQDSERTEALRKAIHQENSEWKEAAFEQLKLSIASYAKEGKQAKELRLEITEAKQEKDLLKNGMAAVAEDRKALAIRMQSLEQKLQAATAVVITTDDGRQFAVTPLVGGCLSDFTRRQEHQETNLPHVAQQALSLTSSLSHPTLAEMFKEPPSLGATTDGEPHAAMRGQGQKYQSQELAPSFLSQPGNGESECESLINIATSTTLGPESDPISSLPSDHLAEANGRSSSDSECIPVAPFRRTNPAVSRAHSEHLEVPNLDHRHDLLSDLQMVRKGSQEDTGTADGALGGAARRQPPGRSSSLPLKAQSPSDLLKQFEPRPDRVAKQNRAAEDSALLPVEEVESAVAFGKGPRRRAGTRPLRYQENDSSTVKLAGRKGRAGSIKRKFPDDEFMMLEEVQEEDEEAVEARQQKLNKARDARASRRM</sequence>
<dbReference type="Proteomes" id="UP001168146">
    <property type="component" value="Unassembled WGS sequence"/>
</dbReference>
<reference evidence="4" key="3">
    <citation type="submission" date="2023-06" db="EMBL/GenBank/DDBJ databases">
        <title>Black Yeasts Isolated from many extreme environments.</title>
        <authorList>
            <person name="Coleine C."/>
            <person name="Stajich J.E."/>
            <person name="Selbmann L."/>
        </authorList>
    </citation>
    <scope>NUCLEOTIDE SEQUENCE</scope>
    <source>
        <strain evidence="4">CCFEE 5200</strain>
    </source>
</reference>
<gene>
    <name evidence="5" type="ORF">B0A54_13295</name>
    <name evidence="3" type="ORF">LTR82_013272</name>
    <name evidence="4" type="ORF">LTR91_011443</name>
</gene>
<evidence type="ECO:0000256" key="2">
    <source>
        <dbReference type="SAM" id="MobiDB-lite"/>
    </source>
</evidence>
<evidence type="ECO:0000256" key="1">
    <source>
        <dbReference type="SAM" id="Coils"/>
    </source>
</evidence>
<dbReference type="EMBL" id="JAUJLE010000104">
    <property type="protein sequence ID" value="KAK0982900.1"/>
    <property type="molecule type" value="Genomic_DNA"/>
</dbReference>
<dbReference type="Proteomes" id="UP001175353">
    <property type="component" value="Unassembled WGS sequence"/>
</dbReference>
<evidence type="ECO:0000313" key="5">
    <source>
        <dbReference type="EMBL" id="TKA34695.1"/>
    </source>
</evidence>
<proteinExistence type="predicted"/>
<feature type="compositionally biased region" description="Polar residues" evidence="2">
    <location>
        <begin position="330"/>
        <end position="343"/>
    </location>
</feature>